<dbReference type="EC" id="2.7.13.3" evidence="2"/>
<dbReference type="FunFam" id="1.10.287.130:FF:000002">
    <property type="entry name" value="Two-component osmosensing histidine kinase"/>
    <property type="match status" value="1"/>
</dbReference>
<sequence>MTARPAPPAGGASTATGAAEGRRFLIWVAITTALLGAGLAVLLAVFLRQVRSAEETAQLQADSLTAIVFQHEREFLRLREELRAAAAQPAQVDWDALALRQEIFAGRVALLRDNPTMTPLRPHPDYVALLGQLQGLVTRVDALLHTADVGRLQAIVDEMERLGPDVQALTLTANGVMFGMIEAKLQEVRRLQRYVVWLMAAQVLVLLAAAAALWLRQRRQQHERAELEALNAALRGARDAAEAANRAKSQFLANMSHELRTPFNGMLGMLAMLEDSPLTPAQRDQLQTARSSAEHLLSLLNDILDLSALDAGQMRIQPEPLNLPQLAHEVHRWLQPHANRKGLALGLSIDDGGTPWVEADGTRVRQILLNLLGNAIKFTEQGRVDLALRAEPAGAGGTLVRWTAVVRDTGIGMDAATVARLFQRFQQADPSITRRYGGSGLGLDISRTLARLMGGDVVVDSQPGVGSTFTATWITRVAEPDAQPSGFPVTRPNPWLALPPPDAPPPPDASPTEAPAAAEASTAASAPAPTPPDAPRGGWRVLVAEDHPVNRKFIGLLLDKLGHQVAFAEDGRQAVALAAEGDYDIVLMDVHMPEMDGLEATQRIRALPGPRGRVPIVALTADIMDDAEQRAQAAGMNAFLAKPVQRAQLEAVMARCIAARAELTTPAPGAAAGTPPSP</sequence>
<protein>
    <recommendedName>
        <fullName evidence="13">Sensory/regulatory protein RpfC</fullName>
        <ecNumber evidence="2">2.7.13.3</ecNumber>
    </recommendedName>
    <alternativeName>
        <fullName evidence="14">Virulence sensor protein BvgS</fullName>
    </alternativeName>
</protein>
<evidence type="ECO:0000313" key="21">
    <source>
        <dbReference type="Proteomes" id="UP000091969"/>
    </source>
</evidence>
<evidence type="ECO:0000256" key="7">
    <source>
        <dbReference type="ARBA" id="ARBA00022777"/>
    </source>
</evidence>
<keyword evidence="10" id="KW-0843">Virulence</keyword>
<keyword evidence="6" id="KW-0547">Nucleotide-binding</keyword>
<comment type="catalytic activity">
    <reaction evidence="1">
        <text>ATP + protein L-histidine = ADP + protein N-phospho-L-histidine.</text>
        <dbReference type="EC" id="2.7.13.3"/>
    </reaction>
</comment>
<evidence type="ECO:0000256" key="1">
    <source>
        <dbReference type="ARBA" id="ARBA00000085"/>
    </source>
</evidence>
<dbReference type="PROSITE" id="PS50109">
    <property type="entry name" value="HIS_KIN"/>
    <property type="match status" value="1"/>
</dbReference>
<evidence type="ECO:0000256" key="10">
    <source>
        <dbReference type="ARBA" id="ARBA00023026"/>
    </source>
</evidence>
<dbReference type="InterPro" id="IPR001789">
    <property type="entry name" value="Sig_transdc_resp-reg_receiver"/>
</dbReference>
<dbReference type="PRINTS" id="PR00344">
    <property type="entry name" value="BCTRLSENSOR"/>
</dbReference>
<evidence type="ECO:0000259" key="18">
    <source>
        <dbReference type="PROSITE" id="PS50109"/>
    </source>
</evidence>
<evidence type="ECO:0000256" key="6">
    <source>
        <dbReference type="ARBA" id="ARBA00022741"/>
    </source>
</evidence>
<dbReference type="InterPro" id="IPR003661">
    <property type="entry name" value="HisK_dim/P_dom"/>
</dbReference>
<dbReference type="GO" id="GO:0000155">
    <property type="term" value="F:phosphorelay sensor kinase activity"/>
    <property type="evidence" value="ECO:0007669"/>
    <property type="project" value="InterPro"/>
</dbReference>
<dbReference type="SMART" id="SM00387">
    <property type="entry name" value="HATPase_c"/>
    <property type="match status" value="1"/>
</dbReference>
<reference evidence="20 21" key="1">
    <citation type="submission" date="2016-06" db="EMBL/GenBank/DDBJ databases">
        <title>Genome sequence of Tepidimonas fonticaldi PL17.</title>
        <authorList>
            <person name="Pinnaka A.K."/>
        </authorList>
    </citation>
    <scope>NUCLEOTIDE SEQUENCE [LARGE SCALE GENOMIC DNA]</scope>
    <source>
        <strain evidence="20 21">PL17</strain>
    </source>
</reference>
<dbReference type="FunFam" id="3.30.565.10:FF:000010">
    <property type="entry name" value="Sensor histidine kinase RcsC"/>
    <property type="match status" value="1"/>
</dbReference>
<dbReference type="CDD" id="cd00082">
    <property type="entry name" value="HisKA"/>
    <property type="match status" value="1"/>
</dbReference>
<proteinExistence type="predicted"/>
<dbReference type="GO" id="GO:0005524">
    <property type="term" value="F:ATP binding"/>
    <property type="evidence" value="ECO:0007669"/>
    <property type="project" value="UniProtKB-KW"/>
</dbReference>
<dbReference type="OrthoDB" id="8577169at2"/>
<evidence type="ECO:0000256" key="16">
    <source>
        <dbReference type="SAM" id="MobiDB-lite"/>
    </source>
</evidence>
<evidence type="ECO:0000256" key="12">
    <source>
        <dbReference type="ARBA" id="ARBA00064003"/>
    </source>
</evidence>
<dbReference type="InterPro" id="IPR003594">
    <property type="entry name" value="HATPase_dom"/>
</dbReference>
<keyword evidence="21" id="KW-1185">Reference proteome</keyword>
<keyword evidence="5" id="KW-0732">Signal</keyword>
<dbReference type="CDD" id="cd16922">
    <property type="entry name" value="HATPase_EvgS-ArcB-TorS-like"/>
    <property type="match status" value="1"/>
</dbReference>
<keyword evidence="9" id="KW-0902">Two-component regulatory system</keyword>
<dbReference type="STRING" id="1101373.A9O67_03610"/>
<evidence type="ECO:0000256" key="14">
    <source>
        <dbReference type="ARBA" id="ARBA00070152"/>
    </source>
</evidence>
<keyword evidence="3 15" id="KW-0597">Phosphoprotein</keyword>
<comment type="caution">
    <text evidence="20">The sequence shown here is derived from an EMBL/GenBank/DDBJ whole genome shotgun (WGS) entry which is preliminary data.</text>
</comment>
<dbReference type="SUPFAM" id="SSF55874">
    <property type="entry name" value="ATPase domain of HSP90 chaperone/DNA topoisomerase II/histidine kinase"/>
    <property type="match status" value="1"/>
</dbReference>
<evidence type="ECO:0000256" key="3">
    <source>
        <dbReference type="ARBA" id="ARBA00022553"/>
    </source>
</evidence>
<evidence type="ECO:0000313" key="20">
    <source>
        <dbReference type="EMBL" id="OBS31264.1"/>
    </source>
</evidence>
<dbReference type="InterPro" id="IPR036890">
    <property type="entry name" value="HATPase_C_sf"/>
</dbReference>
<dbReference type="SMART" id="SM00448">
    <property type="entry name" value="REC"/>
    <property type="match status" value="1"/>
</dbReference>
<evidence type="ECO:0000256" key="2">
    <source>
        <dbReference type="ARBA" id="ARBA00012438"/>
    </source>
</evidence>
<evidence type="ECO:0000256" key="9">
    <source>
        <dbReference type="ARBA" id="ARBA00023012"/>
    </source>
</evidence>
<dbReference type="CDD" id="cd17546">
    <property type="entry name" value="REC_hyHK_CKI1_RcsC-like"/>
    <property type="match status" value="1"/>
</dbReference>
<dbReference type="AlphaFoldDB" id="A0A1A6DWW4"/>
<keyword evidence="7" id="KW-0418">Kinase</keyword>
<dbReference type="EMBL" id="LZDH01000045">
    <property type="protein sequence ID" value="OBS31264.1"/>
    <property type="molecule type" value="Genomic_DNA"/>
</dbReference>
<comment type="function">
    <text evidence="11">Member of the two-component regulatory system BvgS/BvgA. Phosphorylates BvgA via a four-step phosphorelay in response to environmental signals.</text>
</comment>
<dbReference type="Pfam" id="PF00072">
    <property type="entry name" value="Response_reg"/>
    <property type="match status" value="1"/>
</dbReference>
<keyword evidence="17" id="KW-1133">Transmembrane helix</keyword>
<feature type="compositionally biased region" description="Low complexity" evidence="16">
    <location>
        <begin position="510"/>
        <end position="527"/>
    </location>
</feature>
<dbReference type="RefSeq" id="WP_068608219.1">
    <property type="nucleotide sequence ID" value="NZ_LZDH01000045.1"/>
</dbReference>
<dbReference type="InterPro" id="IPR004358">
    <property type="entry name" value="Sig_transdc_His_kin-like_C"/>
</dbReference>
<dbReference type="Pfam" id="PF00512">
    <property type="entry name" value="HisKA"/>
    <property type="match status" value="1"/>
</dbReference>
<feature type="domain" description="Histidine kinase" evidence="18">
    <location>
        <begin position="254"/>
        <end position="477"/>
    </location>
</feature>
<dbReference type="PROSITE" id="PS50110">
    <property type="entry name" value="RESPONSE_REGULATORY"/>
    <property type="match status" value="1"/>
</dbReference>
<dbReference type="Pfam" id="PF02518">
    <property type="entry name" value="HATPase_c"/>
    <property type="match status" value="1"/>
</dbReference>
<feature type="modified residue" description="4-aspartylphosphate" evidence="15">
    <location>
        <position position="589"/>
    </location>
</feature>
<dbReference type="PANTHER" id="PTHR45339">
    <property type="entry name" value="HYBRID SIGNAL TRANSDUCTION HISTIDINE KINASE J"/>
    <property type="match status" value="1"/>
</dbReference>
<keyword evidence="17" id="KW-0472">Membrane</keyword>
<evidence type="ECO:0000256" key="17">
    <source>
        <dbReference type="SAM" id="Phobius"/>
    </source>
</evidence>
<accession>A0A1A6DWW4</accession>
<feature type="transmembrane region" description="Helical" evidence="17">
    <location>
        <begin position="24"/>
        <end position="47"/>
    </location>
</feature>
<dbReference type="InterPro" id="IPR036097">
    <property type="entry name" value="HisK_dim/P_sf"/>
</dbReference>
<evidence type="ECO:0000259" key="19">
    <source>
        <dbReference type="PROSITE" id="PS50110"/>
    </source>
</evidence>
<dbReference type="SUPFAM" id="SSF52172">
    <property type="entry name" value="CheY-like"/>
    <property type="match status" value="1"/>
</dbReference>
<keyword evidence="17" id="KW-0812">Transmembrane</keyword>
<dbReference type="Proteomes" id="UP000091969">
    <property type="component" value="Unassembled WGS sequence"/>
</dbReference>
<feature type="domain" description="Response regulatory" evidence="19">
    <location>
        <begin position="540"/>
        <end position="657"/>
    </location>
</feature>
<dbReference type="InterPro" id="IPR011006">
    <property type="entry name" value="CheY-like_superfamily"/>
</dbReference>
<evidence type="ECO:0000256" key="5">
    <source>
        <dbReference type="ARBA" id="ARBA00022729"/>
    </source>
</evidence>
<dbReference type="Gene3D" id="3.30.565.10">
    <property type="entry name" value="Histidine kinase-like ATPase, C-terminal domain"/>
    <property type="match status" value="1"/>
</dbReference>
<feature type="transmembrane region" description="Helical" evidence="17">
    <location>
        <begin position="194"/>
        <end position="215"/>
    </location>
</feature>
<dbReference type="PANTHER" id="PTHR45339:SF6">
    <property type="entry name" value="SENSORY HISTIDINE PROTEIN KINASE"/>
    <property type="match status" value="1"/>
</dbReference>
<evidence type="ECO:0000256" key="11">
    <source>
        <dbReference type="ARBA" id="ARBA00058004"/>
    </source>
</evidence>
<dbReference type="InterPro" id="IPR005467">
    <property type="entry name" value="His_kinase_dom"/>
</dbReference>
<dbReference type="SMART" id="SM00388">
    <property type="entry name" value="HisKA"/>
    <property type="match status" value="1"/>
</dbReference>
<gene>
    <name evidence="20" type="ORF">A9O67_03610</name>
</gene>
<evidence type="ECO:0000256" key="4">
    <source>
        <dbReference type="ARBA" id="ARBA00022679"/>
    </source>
</evidence>
<evidence type="ECO:0000256" key="8">
    <source>
        <dbReference type="ARBA" id="ARBA00022840"/>
    </source>
</evidence>
<keyword evidence="8" id="KW-0067">ATP-binding</keyword>
<name>A0A1A6DWW4_9BURK</name>
<feature type="compositionally biased region" description="Pro residues" evidence="16">
    <location>
        <begin position="497"/>
        <end position="509"/>
    </location>
</feature>
<evidence type="ECO:0000256" key="15">
    <source>
        <dbReference type="PROSITE-ProRule" id="PRU00169"/>
    </source>
</evidence>
<evidence type="ECO:0000256" key="13">
    <source>
        <dbReference type="ARBA" id="ARBA00068150"/>
    </source>
</evidence>
<organism evidence="20 21">
    <name type="scientific">Tepidimonas fonticaldi</name>
    <dbReference type="NCBI Taxonomy" id="1101373"/>
    <lineage>
        <taxon>Bacteria</taxon>
        <taxon>Pseudomonadati</taxon>
        <taxon>Pseudomonadota</taxon>
        <taxon>Betaproteobacteria</taxon>
        <taxon>Burkholderiales</taxon>
        <taxon>Tepidimonas</taxon>
    </lineage>
</organism>
<feature type="region of interest" description="Disordered" evidence="16">
    <location>
        <begin position="481"/>
        <end position="538"/>
    </location>
</feature>
<dbReference type="Gene3D" id="1.10.287.130">
    <property type="match status" value="1"/>
</dbReference>
<keyword evidence="4" id="KW-0808">Transferase</keyword>
<dbReference type="Gene3D" id="3.40.50.2300">
    <property type="match status" value="1"/>
</dbReference>
<comment type="subunit">
    <text evidence="12">At low DSF concentrations, interacts with RpfF.</text>
</comment>
<dbReference type="SUPFAM" id="SSF47384">
    <property type="entry name" value="Homodimeric domain of signal transducing histidine kinase"/>
    <property type="match status" value="1"/>
</dbReference>